<evidence type="ECO:0000259" key="1">
    <source>
        <dbReference type="Pfam" id="PF13358"/>
    </source>
</evidence>
<gene>
    <name evidence="2" type="ORF">ACFOD7_19750</name>
</gene>
<organism evidence="2 3">
    <name type="scientific">Paracoccus fontiphilus</name>
    <dbReference type="NCBI Taxonomy" id="1815556"/>
    <lineage>
        <taxon>Bacteria</taxon>
        <taxon>Pseudomonadati</taxon>
        <taxon>Pseudomonadota</taxon>
        <taxon>Alphaproteobacteria</taxon>
        <taxon>Rhodobacterales</taxon>
        <taxon>Paracoccaceae</taxon>
        <taxon>Paracoccus</taxon>
    </lineage>
</organism>
<keyword evidence="3" id="KW-1185">Reference proteome</keyword>
<dbReference type="SUPFAM" id="SSF46689">
    <property type="entry name" value="Homeodomain-like"/>
    <property type="match status" value="1"/>
</dbReference>
<evidence type="ECO:0000313" key="2">
    <source>
        <dbReference type="EMBL" id="MFC3170277.1"/>
    </source>
</evidence>
<dbReference type="Gene3D" id="3.30.420.10">
    <property type="entry name" value="Ribonuclease H-like superfamily/Ribonuclease H"/>
    <property type="match status" value="1"/>
</dbReference>
<dbReference type="PANTHER" id="PTHR46564:SF1">
    <property type="entry name" value="TRANSPOSASE"/>
    <property type="match status" value="1"/>
</dbReference>
<dbReference type="InterPro" id="IPR036397">
    <property type="entry name" value="RNaseH_sf"/>
</dbReference>
<protein>
    <submittedName>
        <fullName evidence="2">IS630 family transposase</fullName>
    </submittedName>
</protein>
<reference evidence="3" key="1">
    <citation type="journal article" date="2019" name="Int. J. Syst. Evol. Microbiol.">
        <title>The Global Catalogue of Microorganisms (GCM) 10K type strain sequencing project: providing services to taxonomists for standard genome sequencing and annotation.</title>
        <authorList>
            <consortium name="The Broad Institute Genomics Platform"/>
            <consortium name="The Broad Institute Genome Sequencing Center for Infectious Disease"/>
            <person name="Wu L."/>
            <person name="Ma J."/>
        </authorList>
    </citation>
    <scope>NUCLEOTIDE SEQUENCE [LARGE SCALE GENOMIC DNA]</scope>
    <source>
        <strain evidence="3">KCTC 52239</strain>
    </source>
</reference>
<dbReference type="InterPro" id="IPR009057">
    <property type="entry name" value="Homeodomain-like_sf"/>
</dbReference>
<evidence type="ECO:0000313" key="3">
    <source>
        <dbReference type="Proteomes" id="UP001595557"/>
    </source>
</evidence>
<dbReference type="PANTHER" id="PTHR46564">
    <property type="entry name" value="TRANSPOSASE"/>
    <property type="match status" value="1"/>
</dbReference>
<comment type="caution">
    <text evidence="2">The sequence shown here is derived from an EMBL/GenBank/DDBJ whole genome shotgun (WGS) entry which is preliminary data.</text>
</comment>
<dbReference type="InterPro" id="IPR038717">
    <property type="entry name" value="Tc1-like_DDE_dom"/>
</dbReference>
<dbReference type="Proteomes" id="UP001595557">
    <property type="component" value="Unassembled WGS sequence"/>
</dbReference>
<name>A0ABV7II99_9RHOB</name>
<dbReference type="InterPro" id="IPR047655">
    <property type="entry name" value="Transpos_IS630-like"/>
</dbReference>
<dbReference type="EMBL" id="JBHRTE010000097">
    <property type="protein sequence ID" value="MFC3170277.1"/>
    <property type="molecule type" value="Genomic_DNA"/>
</dbReference>
<dbReference type="Pfam" id="PF13358">
    <property type="entry name" value="DDE_3"/>
    <property type="match status" value="1"/>
</dbReference>
<dbReference type="NCBIfam" id="NF033545">
    <property type="entry name" value="transpos_IS630"/>
    <property type="match status" value="1"/>
</dbReference>
<sequence>MSAPLPHALRTRFQRYVEEGLSGRAAAMRLKVSAATGARWAHLIRTRGHAHPAPPGRPPGRGKLAPCQAFFEALLTRDPDITLFELRDALVMAEGVEVHHSSIAALLSRLGFTYKKSLVASERGRARVRQARHDWLTRRLPAMRRQPERLVFLDETSIKTNLARLRGRAPCGERLSMDAPFGHWNSQTFIAGLTHDGLIAPWVIKGAMDGPAFAAYVEKVLVPELIPGTVVILDNLAAHRNVEAAKVIKQAGCWFLYFPPYSPDLNPIEQAFSKLKAHLRKVGARTFTELFNALRDICAMFTPAECWNYLQAAGYVAG</sequence>
<proteinExistence type="predicted"/>
<accession>A0ABV7II99</accession>
<dbReference type="RefSeq" id="WP_207470732.1">
    <property type="nucleotide sequence ID" value="NZ_JAFNAW010000050.1"/>
</dbReference>
<feature type="domain" description="Tc1-like transposase DDE" evidence="1">
    <location>
        <begin position="149"/>
        <end position="283"/>
    </location>
</feature>